<gene>
    <name evidence="1" type="ORF">HMPREF1705_04657</name>
</gene>
<comment type="caution">
    <text evidence="1">The sequence shown here is derived from an EMBL/GenBank/DDBJ whole genome shotgun (WGS) entry which is preliminary data.</text>
</comment>
<sequence>MVSSYNKIKKATSLDLIWDLARATKTNRGIILRRRIKAGYPLKSNKEALTFWEGVKNNEEIKL</sequence>
<evidence type="ECO:0000313" key="1">
    <source>
        <dbReference type="EMBL" id="KRT34336.1"/>
    </source>
</evidence>
<dbReference type="AlphaFoldDB" id="A0A0T5X7U3"/>
<reference evidence="2" key="1">
    <citation type="submission" date="2012-09" db="EMBL/GenBank/DDBJ databases">
        <authorList>
            <person name="Weinstock G."/>
            <person name="Sodergren E."/>
            <person name="Clifton S."/>
            <person name="Fulton L."/>
            <person name="Fulton B."/>
            <person name="Courtney L."/>
            <person name="Fronick C."/>
            <person name="Harrison M."/>
            <person name="Strong C."/>
            <person name="Farmer C."/>
            <person name="Delehaunty K."/>
            <person name="Markovic C."/>
            <person name="Hall O."/>
            <person name="Minx P."/>
            <person name="Tomlinson C."/>
            <person name="Mitreva M."/>
            <person name="Nelson J."/>
            <person name="Hou S."/>
            <person name="Wollam A."/>
            <person name="Pepin K.H."/>
            <person name="Johnson M."/>
            <person name="Bhonagiri V."/>
            <person name="Nash W.E."/>
            <person name="Suruliraj S."/>
            <person name="Warren W."/>
            <person name="Chinwalla A."/>
            <person name="Mardis E.R."/>
            <person name="Wilson R.K."/>
        </authorList>
    </citation>
    <scope>NUCLEOTIDE SEQUENCE [LARGE SCALE GENOMIC DNA]</scope>
    <source>
        <strain evidence="2">OS1</strain>
    </source>
</reference>
<dbReference type="STRING" id="592015.HMPREF1705_04657"/>
<evidence type="ECO:0000313" key="2">
    <source>
        <dbReference type="Proteomes" id="UP000005273"/>
    </source>
</evidence>
<dbReference type="EMBL" id="ACJX03000001">
    <property type="protein sequence ID" value="KRT34336.1"/>
    <property type="molecule type" value="Genomic_DNA"/>
</dbReference>
<keyword evidence="2" id="KW-1185">Reference proteome</keyword>
<dbReference type="Proteomes" id="UP000005273">
    <property type="component" value="Unassembled WGS sequence"/>
</dbReference>
<name>A0A0T5X7U3_9BACT</name>
<protein>
    <submittedName>
        <fullName evidence="1">Uncharacterized protein</fullName>
    </submittedName>
</protein>
<proteinExistence type="predicted"/>
<accession>A0A0T5X7U3</accession>
<organism evidence="1 2">
    <name type="scientific">Acetomicrobium hydrogeniformans ATCC BAA-1850</name>
    <dbReference type="NCBI Taxonomy" id="592015"/>
    <lineage>
        <taxon>Bacteria</taxon>
        <taxon>Thermotogati</taxon>
        <taxon>Synergistota</taxon>
        <taxon>Synergistia</taxon>
        <taxon>Synergistales</taxon>
        <taxon>Acetomicrobiaceae</taxon>
        <taxon>Acetomicrobium</taxon>
    </lineage>
</organism>